<evidence type="ECO:0008006" key="4">
    <source>
        <dbReference type="Google" id="ProtNLM"/>
    </source>
</evidence>
<evidence type="ECO:0000313" key="3">
    <source>
        <dbReference type="Proteomes" id="UP000054359"/>
    </source>
</evidence>
<evidence type="ECO:0000313" key="2">
    <source>
        <dbReference type="EMBL" id="KFM83435.1"/>
    </source>
</evidence>
<protein>
    <recommendedName>
        <fullName evidence="4">Secreted protein</fullName>
    </recommendedName>
</protein>
<reference evidence="2 3" key="1">
    <citation type="submission" date="2013-11" db="EMBL/GenBank/DDBJ databases">
        <title>Genome sequencing of Stegodyphus mimosarum.</title>
        <authorList>
            <person name="Bechsgaard J."/>
        </authorList>
    </citation>
    <scope>NUCLEOTIDE SEQUENCE [LARGE SCALE GENOMIC DNA]</scope>
</reference>
<gene>
    <name evidence="2" type="ORF">X975_26010</name>
</gene>
<name>A0A087V1E6_STEMI</name>
<sequence>MFFGNSALKCTVTFSLWRALAFLALTTPKAGSGGHFMLEAPNRRPPLKCTVINYISCFLLSGMNRRVV</sequence>
<accession>A0A087V1E6</accession>
<keyword evidence="1" id="KW-0732">Signal</keyword>
<evidence type="ECO:0000256" key="1">
    <source>
        <dbReference type="SAM" id="SignalP"/>
    </source>
</evidence>
<feature type="non-terminal residue" evidence="2">
    <location>
        <position position="68"/>
    </location>
</feature>
<proteinExistence type="predicted"/>
<dbReference type="EMBL" id="KL821929">
    <property type="protein sequence ID" value="KFM83435.1"/>
    <property type="molecule type" value="Genomic_DNA"/>
</dbReference>
<feature type="signal peptide" evidence="1">
    <location>
        <begin position="1"/>
        <end position="33"/>
    </location>
</feature>
<keyword evidence="3" id="KW-1185">Reference proteome</keyword>
<feature type="chain" id="PRO_5001831094" description="Secreted protein" evidence="1">
    <location>
        <begin position="34"/>
        <end position="68"/>
    </location>
</feature>
<dbReference type="AlphaFoldDB" id="A0A087V1E6"/>
<organism evidence="2 3">
    <name type="scientific">Stegodyphus mimosarum</name>
    <name type="common">African social velvet spider</name>
    <dbReference type="NCBI Taxonomy" id="407821"/>
    <lineage>
        <taxon>Eukaryota</taxon>
        <taxon>Metazoa</taxon>
        <taxon>Ecdysozoa</taxon>
        <taxon>Arthropoda</taxon>
        <taxon>Chelicerata</taxon>
        <taxon>Arachnida</taxon>
        <taxon>Araneae</taxon>
        <taxon>Araneomorphae</taxon>
        <taxon>Entelegynae</taxon>
        <taxon>Eresoidea</taxon>
        <taxon>Eresidae</taxon>
        <taxon>Stegodyphus</taxon>
    </lineage>
</organism>
<dbReference type="Proteomes" id="UP000054359">
    <property type="component" value="Unassembled WGS sequence"/>
</dbReference>